<dbReference type="GO" id="GO:0004674">
    <property type="term" value="F:protein serine/threonine kinase activity"/>
    <property type="evidence" value="ECO:0007669"/>
    <property type="project" value="TreeGrafter"/>
</dbReference>
<gene>
    <name evidence="4" type="ORF">BU14_0306s0014</name>
</gene>
<evidence type="ECO:0000256" key="1">
    <source>
        <dbReference type="ARBA" id="ARBA00022741"/>
    </source>
</evidence>
<keyword evidence="1" id="KW-0547">Nucleotide-binding</keyword>
<dbReference type="InterPro" id="IPR011009">
    <property type="entry name" value="Kinase-like_dom_sf"/>
</dbReference>
<dbReference type="Proteomes" id="UP000218209">
    <property type="component" value="Unassembled WGS sequence"/>
</dbReference>
<dbReference type="Pfam" id="PF00069">
    <property type="entry name" value="Pkinase"/>
    <property type="match status" value="1"/>
</dbReference>
<evidence type="ECO:0000259" key="3">
    <source>
        <dbReference type="PROSITE" id="PS50011"/>
    </source>
</evidence>
<keyword evidence="2" id="KW-0067">ATP-binding</keyword>
<evidence type="ECO:0000313" key="5">
    <source>
        <dbReference type="Proteomes" id="UP000218209"/>
    </source>
</evidence>
<proteinExistence type="predicted"/>
<protein>
    <recommendedName>
        <fullName evidence="3">Protein kinase domain-containing protein</fullName>
    </recommendedName>
</protein>
<organism evidence="4 5">
    <name type="scientific">Porphyra umbilicalis</name>
    <name type="common">Purple laver</name>
    <name type="synonym">Red alga</name>
    <dbReference type="NCBI Taxonomy" id="2786"/>
    <lineage>
        <taxon>Eukaryota</taxon>
        <taxon>Rhodophyta</taxon>
        <taxon>Bangiophyceae</taxon>
        <taxon>Bangiales</taxon>
        <taxon>Bangiaceae</taxon>
        <taxon>Porphyra</taxon>
    </lineage>
</organism>
<dbReference type="GO" id="GO:0005524">
    <property type="term" value="F:ATP binding"/>
    <property type="evidence" value="ECO:0007669"/>
    <property type="project" value="UniProtKB-KW"/>
</dbReference>
<dbReference type="EMBL" id="KV918961">
    <property type="protein sequence ID" value="OSX74135.1"/>
    <property type="molecule type" value="Genomic_DNA"/>
</dbReference>
<accession>A0A1X6P031</accession>
<evidence type="ECO:0000313" key="4">
    <source>
        <dbReference type="EMBL" id="OSX74135.1"/>
    </source>
</evidence>
<dbReference type="OrthoDB" id="193931at2759"/>
<dbReference type="GO" id="GO:0005737">
    <property type="term" value="C:cytoplasm"/>
    <property type="evidence" value="ECO:0007669"/>
    <property type="project" value="TreeGrafter"/>
</dbReference>
<dbReference type="PANTHER" id="PTHR24346:SF30">
    <property type="entry name" value="MATERNAL EMBRYONIC LEUCINE ZIPPER KINASE"/>
    <property type="match status" value="1"/>
</dbReference>
<dbReference type="Gene3D" id="1.10.510.10">
    <property type="entry name" value="Transferase(Phosphotransferase) domain 1"/>
    <property type="match status" value="1"/>
</dbReference>
<dbReference type="PROSITE" id="PS50011">
    <property type="entry name" value="PROTEIN_KINASE_DOM"/>
    <property type="match status" value="1"/>
</dbReference>
<evidence type="ECO:0000256" key="2">
    <source>
        <dbReference type="ARBA" id="ARBA00022840"/>
    </source>
</evidence>
<dbReference type="PANTHER" id="PTHR24346">
    <property type="entry name" value="MAP/MICROTUBULE AFFINITY-REGULATING KINASE"/>
    <property type="match status" value="1"/>
</dbReference>
<keyword evidence="5" id="KW-1185">Reference proteome</keyword>
<sequence>MERVVRDGLSPQVRREVAALTVLRHRRLVEGVDFRASGDQLFLVMELVSGGDLYELLVRERRLPEARAQRLGWQICEGLTYCHGQGVYHRDLKVRTGGRGGGVEWGGWLVVGGGGRLGLEGREVASSADAARAAAVDAHLEGRTRVGGVGIPDWQAHVGVTQHAAAAKGRPN</sequence>
<name>A0A1X6P031_PORUM</name>
<dbReference type="SUPFAM" id="SSF56112">
    <property type="entry name" value="Protein kinase-like (PK-like)"/>
    <property type="match status" value="1"/>
</dbReference>
<reference evidence="4 5" key="1">
    <citation type="submission" date="2017-03" db="EMBL/GenBank/DDBJ databases">
        <title>WGS assembly of Porphyra umbilicalis.</title>
        <authorList>
            <person name="Brawley S.H."/>
            <person name="Blouin N.A."/>
            <person name="Ficko-Blean E."/>
            <person name="Wheeler G.L."/>
            <person name="Lohr M."/>
            <person name="Goodson H.V."/>
            <person name="Jenkins J.W."/>
            <person name="Blaby-Haas C.E."/>
            <person name="Helliwell K.E."/>
            <person name="Chan C."/>
            <person name="Marriage T."/>
            <person name="Bhattacharya D."/>
            <person name="Klein A.S."/>
            <person name="Badis Y."/>
            <person name="Brodie J."/>
            <person name="Cao Y."/>
            <person name="Collen J."/>
            <person name="Dittami S.M."/>
            <person name="Gachon C.M."/>
            <person name="Green B.R."/>
            <person name="Karpowicz S."/>
            <person name="Kim J.W."/>
            <person name="Kudahl U."/>
            <person name="Lin S."/>
            <person name="Michel G."/>
            <person name="Mittag M."/>
            <person name="Olson B.J."/>
            <person name="Pangilinan J."/>
            <person name="Peng Y."/>
            <person name="Qiu H."/>
            <person name="Shu S."/>
            <person name="Singer J.T."/>
            <person name="Smith A.G."/>
            <person name="Sprecher B.N."/>
            <person name="Wagner V."/>
            <person name="Wang W."/>
            <person name="Wang Z.-Y."/>
            <person name="Yan J."/>
            <person name="Yarish C."/>
            <person name="Zoeuner-Riek S."/>
            <person name="Zhuang Y."/>
            <person name="Zou Y."/>
            <person name="Lindquist E.A."/>
            <person name="Grimwood J."/>
            <person name="Barry K."/>
            <person name="Rokhsar D.S."/>
            <person name="Schmutz J."/>
            <person name="Stiller J.W."/>
            <person name="Grossman A.R."/>
            <person name="Prochnik S.E."/>
        </authorList>
    </citation>
    <scope>NUCLEOTIDE SEQUENCE [LARGE SCALE GENOMIC DNA]</scope>
    <source>
        <strain evidence="4">4086291</strain>
    </source>
</reference>
<dbReference type="GO" id="GO:0035556">
    <property type="term" value="P:intracellular signal transduction"/>
    <property type="evidence" value="ECO:0007669"/>
    <property type="project" value="TreeGrafter"/>
</dbReference>
<dbReference type="AlphaFoldDB" id="A0A1X6P031"/>
<feature type="domain" description="Protein kinase" evidence="3">
    <location>
        <begin position="1"/>
        <end position="172"/>
    </location>
</feature>
<dbReference type="InterPro" id="IPR000719">
    <property type="entry name" value="Prot_kinase_dom"/>
</dbReference>
<dbReference type="SMART" id="SM00220">
    <property type="entry name" value="S_TKc"/>
    <property type="match status" value="1"/>
</dbReference>